<dbReference type="PANTHER" id="PTHR35149:SF2">
    <property type="entry name" value="DUF262 DOMAIN-CONTAINING PROTEIN"/>
    <property type="match status" value="1"/>
</dbReference>
<dbReference type="Pfam" id="PF07510">
    <property type="entry name" value="GmrSD_C"/>
    <property type="match status" value="1"/>
</dbReference>
<dbReference type="Pfam" id="PF03235">
    <property type="entry name" value="GmrSD_N"/>
    <property type="match status" value="1"/>
</dbReference>
<dbReference type="InterPro" id="IPR011089">
    <property type="entry name" value="GmrSD_C"/>
</dbReference>
<dbReference type="Proteomes" id="UP001081071">
    <property type="component" value="Unassembled WGS sequence"/>
</dbReference>
<protein>
    <submittedName>
        <fullName evidence="3">DUF262 domain-containing protein</fullName>
    </submittedName>
</protein>
<evidence type="ECO:0000313" key="4">
    <source>
        <dbReference type="Proteomes" id="UP001081071"/>
    </source>
</evidence>
<dbReference type="PANTHER" id="PTHR35149">
    <property type="entry name" value="SLL5132 PROTEIN"/>
    <property type="match status" value="1"/>
</dbReference>
<sequence length="639" mass="73389">MESGRNQILTKIGQKIMGSITPHYRTVTQLLQSRSFSIDEYQREYKWSQQNIEELITDLQGKFESAYRAGDTPKNASEYPDYFLGSIIVTKRVGKNFLVDGQQRVTSLTLFLIFLYREAKERNFAVASTIEPLIFSDNYGERQFNLDVTERVPVIRALFGGEEYNPDGKEESVQNIIDRYRDIENIGLIEGLGDGLESFIYWLLNNVGLIEIATDSDAHAYSIFETMNDRGKPLSPVDMLKAYLLGSIADTAQRADANGKWKKTVSELISWASEPNPERDSSFVKAWLRSQYAETIRDRKAGAIDMDWELIGTAFHRWIRDNATVVGVGSSADNYLLMTESFPFFARAYLKIQDASRNYTSGLESLFFNAHNDFTWQSTVLLASLDPMDDDDTVNRKLAATATYLDIWIMRRTVNYVRVGYSAVSYAMWILCKEIRRKSVNELVDILVAKLSSDDVSFDGSQSRGRGGVTELRLNQFSRRYIYHLLARLTAFTDVQSGKPDIFDKYVDRKQKNAFDIEHVWADKYRRYADEVANEQEFDNVRNNVGGLVLLPADVNRSYQDRTFEEKSPHYAKQNLYAASLTKAAYQHQPQFRNFIQREGLGFKAYDDFGADQQAERRQLVLELAKRVWSVERVSAFRV</sequence>
<proteinExistence type="predicted"/>
<evidence type="ECO:0000259" key="2">
    <source>
        <dbReference type="Pfam" id="PF07510"/>
    </source>
</evidence>
<evidence type="ECO:0000259" key="1">
    <source>
        <dbReference type="Pfam" id="PF03235"/>
    </source>
</evidence>
<dbReference type="RefSeq" id="WP_269607376.1">
    <property type="nucleotide sequence ID" value="NZ_JAPWIJ010000009.1"/>
</dbReference>
<organism evidence="3 4">
    <name type="scientific">Rhodococcus ruber</name>
    <dbReference type="NCBI Taxonomy" id="1830"/>
    <lineage>
        <taxon>Bacteria</taxon>
        <taxon>Bacillati</taxon>
        <taxon>Actinomycetota</taxon>
        <taxon>Actinomycetes</taxon>
        <taxon>Mycobacteriales</taxon>
        <taxon>Nocardiaceae</taxon>
        <taxon>Rhodococcus</taxon>
    </lineage>
</organism>
<evidence type="ECO:0000313" key="3">
    <source>
        <dbReference type="EMBL" id="MCZ4520959.1"/>
    </source>
</evidence>
<dbReference type="EMBL" id="JAPWIJ010000009">
    <property type="protein sequence ID" value="MCZ4520959.1"/>
    <property type="molecule type" value="Genomic_DNA"/>
</dbReference>
<comment type="caution">
    <text evidence="3">The sequence shown here is derived from an EMBL/GenBank/DDBJ whole genome shotgun (WGS) entry which is preliminary data.</text>
</comment>
<name>A0ABT4MIZ0_9NOCA</name>
<feature type="domain" description="GmrSD restriction endonucleases C-terminal" evidence="2">
    <location>
        <begin position="505"/>
        <end position="613"/>
    </location>
</feature>
<accession>A0ABT4MIZ0</accession>
<dbReference type="InterPro" id="IPR004919">
    <property type="entry name" value="GmrSD_N"/>
</dbReference>
<keyword evidence="4" id="KW-1185">Reference proteome</keyword>
<feature type="domain" description="GmrSD restriction endonucleases N-terminal" evidence="1">
    <location>
        <begin position="28"/>
        <end position="245"/>
    </location>
</feature>
<gene>
    <name evidence="3" type="ORF">O4220_20805</name>
</gene>
<reference evidence="3" key="1">
    <citation type="submission" date="2022-12" db="EMBL/GenBank/DDBJ databases">
        <authorList>
            <person name="Krivoruchko A.V."/>
            <person name="Elkin A."/>
        </authorList>
    </citation>
    <scope>NUCLEOTIDE SEQUENCE</scope>
    <source>
        <strain evidence="3">IEGM 1391</strain>
    </source>
</reference>